<dbReference type="InterPro" id="IPR036910">
    <property type="entry name" value="HMG_box_dom_sf"/>
</dbReference>
<feature type="non-terminal residue" evidence="14">
    <location>
        <position position="189"/>
    </location>
</feature>
<evidence type="ECO:0000256" key="12">
    <source>
        <dbReference type="PROSITE-ProRule" id="PRU00267"/>
    </source>
</evidence>
<sequence>MWMNECLACPSARDSGVEAWICHLAEAHVMPTEWTSERAARLVGPAARTPYTLITESKKKRCRGSVPRPLNSFMIFAQHIRRNVLRVFGKASNSVISRQLGEIWRTLPRPVKERYDAEAARLVKIHQIEFPDYKYQPKKKTPAVAAVSVSTNLLSAAAAAVGGADVHRKRSATMPSINQLTARTTRLPS</sequence>
<accession>A0A3P7P8C9</accession>
<dbReference type="GO" id="GO:0005516">
    <property type="term" value="F:calmodulin binding"/>
    <property type="evidence" value="ECO:0007669"/>
    <property type="project" value="UniProtKB-KW"/>
</dbReference>
<keyword evidence="7 12" id="KW-0238">DNA-binding</keyword>
<dbReference type="InterPro" id="IPR050140">
    <property type="entry name" value="SRY-related_HMG-box_TF-like"/>
</dbReference>
<keyword evidence="4" id="KW-0221">Differentiation</keyword>
<protein>
    <recommendedName>
        <fullName evidence="3">Sex-determining region Y protein</fullName>
    </recommendedName>
    <alternativeName>
        <fullName evidence="10">Testis-determining factor</fullName>
    </alternativeName>
</protein>
<feature type="domain" description="HMG box" evidence="13">
    <location>
        <begin position="66"/>
        <end position="134"/>
    </location>
</feature>
<keyword evidence="8" id="KW-0010">Activator</keyword>
<evidence type="ECO:0000256" key="10">
    <source>
        <dbReference type="ARBA" id="ARBA00032498"/>
    </source>
</evidence>
<keyword evidence="12" id="KW-0539">Nucleus</keyword>
<keyword evidence="5" id="KW-0112">Calmodulin-binding</keyword>
<evidence type="ECO:0000256" key="8">
    <source>
        <dbReference type="ARBA" id="ARBA00023159"/>
    </source>
</evidence>
<dbReference type="SMART" id="SM00398">
    <property type="entry name" value="HMG"/>
    <property type="match status" value="1"/>
</dbReference>
<dbReference type="PROSITE" id="PS50118">
    <property type="entry name" value="HMG_BOX_2"/>
    <property type="match status" value="1"/>
</dbReference>
<evidence type="ECO:0000256" key="1">
    <source>
        <dbReference type="ARBA" id="ARBA00004324"/>
    </source>
</evidence>
<keyword evidence="15" id="KW-1185">Reference proteome</keyword>
<evidence type="ECO:0000256" key="7">
    <source>
        <dbReference type="ARBA" id="ARBA00023125"/>
    </source>
</evidence>
<dbReference type="PANTHER" id="PTHR10270">
    <property type="entry name" value="SOX TRANSCRIPTION FACTOR"/>
    <property type="match status" value="1"/>
</dbReference>
<dbReference type="Gene3D" id="1.10.30.10">
    <property type="entry name" value="High mobility group box domain"/>
    <property type="match status" value="1"/>
</dbReference>
<feature type="DNA-binding region" description="HMG box" evidence="12">
    <location>
        <begin position="66"/>
        <end position="134"/>
    </location>
</feature>
<evidence type="ECO:0000313" key="15">
    <source>
        <dbReference type="Proteomes" id="UP000281553"/>
    </source>
</evidence>
<keyword evidence="9" id="KW-0804">Transcription</keyword>
<dbReference type="Pfam" id="PF00505">
    <property type="entry name" value="HMG_box"/>
    <property type="match status" value="1"/>
</dbReference>
<evidence type="ECO:0000256" key="2">
    <source>
        <dbReference type="ARBA" id="ARBA00005998"/>
    </source>
</evidence>
<dbReference type="InterPro" id="IPR009071">
    <property type="entry name" value="HMG_box_dom"/>
</dbReference>
<proteinExistence type="inferred from homology"/>
<comment type="subcellular location">
    <subcellularLocation>
        <location evidence="1">Nucleus speckle</location>
    </subcellularLocation>
</comment>
<evidence type="ECO:0000256" key="3">
    <source>
        <dbReference type="ARBA" id="ARBA00019052"/>
    </source>
</evidence>
<dbReference type="GO" id="GO:0001228">
    <property type="term" value="F:DNA-binding transcription activator activity, RNA polymerase II-specific"/>
    <property type="evidence" value="ECO:0007669"/>
    <property type="project" value="TreeGrafter"/>
</dbReference>
<dbReference type="AlphaFoldDB" id="A0A3P7P8C9"/>
<dbReference type="Proteomes" id="UP000281553">
    <property type="component" value="Unassembled WGS sequence"/>
</dbReference>
<dbReference type="GO" id="GO:0007548">
    <property type="term" value="P:sex differentiation"/>
    <property type="evidence" value="ECO:0007669"/>
    <property type="project" value="UniProtKB-KW"/>
</dbReference>
<gene>
    <name evidence="14" type="ORF">DILT_LOCUS10137</name>
</gene>
<name>A0A3P7P8C9_DIBLA</name>
<dbReference type="GO" id="GO:0000978">
    <property type="term" value="F:RNA polymerase II cis-regulatory region sequence-specific DNA binding"/>
    <property type="evidence" value="ECO:0007669"/>
    <property type="project" value="TreeGrafter"/>
</dbReference>
<dbReference type="SUPFAM" id="SSF47095">
    <property type="entry name" value="HMG-box"/>
    <property type="match status" value="1"/>
</dbReference>
<evidence type="ECO:0000256" key="6">
    <source>
        <dbReference type="ARBA" id="ARBA00022928"/>
    </source>
</evidence>
<evidence type="ECO:0000256" key="11">
    <source>
        <dbReference type="ARBA" id="ARBA00045821"/>
    </source>
</evidence>
<evidence type="ECO:0000313" key="14">
    <source>
        <dbReference type="EMBL" id="VDN14306.1"/>
    </source>
</evidence>
<comment type="function">
    <text evidence="11">Transcriptional regulator that controls a genetic switch in male development. It is necessary and sufficient for initiating male sex determination by directing the development of supporting cell precursors (pre-Sertoli cells) as Sertoli rather than granulosa cells. Involved in different aspects of gene regulation including promoter activation or repression. Binds to the DNA consensus sequence 5'-[AT]AACAA[AT]-3'. SRY HMG box recognizes DNA by partial intercalation in the minor groove and promotes DNA bending. Also involved in pre-mRNA splicing. In male adult brain involved in the maintenance of motor functions of dopaminergic neurons.</text>
</comment>
<dbReference type="PANTHER" id="PTHR10270:SF161">
    <property type="entry name" value="SEX-DETERMINING REGION Y PROTEIN"/>
    <property type="match status" value="1"/>
</dbReference>
<evidence type="ECO:0000256" key="4">
    <source>
        <dbReference type="ARBA" id="ARBA00022782"/>
    </source>
</evidence>
<keyword evidence="6" id="KW-0726">Sexual differentiation</keyword>
<dbReference type="OrthoDB" id="6247875at2759"/>
<dbReference type="GO" id="GO:0016607">
    <property type="term" value="C:nuclear speck"/>
    <property type="evidence" value="ECO:0007669"/>
    <property type="project" value="UniProtKB-SubCell"/>
</dbReference>
<dbReference type="GO" id="GO:0030154">
    <property type="term" value="P:cell differentiation"/>
    <property type="evidence" value="ECO:0007669"/>
    <property type="project" value="UniProtKB-KW"/>
</dbReference>
<dbReference type="EMBL" id="UYRU01058853">
    <property type="protein sequence ID" value="VDN14306.1"/>
    <property type="molecule type" value="Genomic_DNA"/>
</dbReference>
<evidence type="ECO:0000256" key="5">
    <source>
        <dbReference type="ARBA" id="ARBA00022860"/>
    </source>
</evidence>
<reference evidence="14 15" key="1">
    <citation type="submission" date="2018-11" db="EMBL/GenBank/DDBJ databases">
        <authorList>
            <consortium name="Pathogen Informatics"/>
        </authorList>
    </citation>
    <scope>NUCLEOTIDE SEQUENCE [LARGE SCALE GENOMIC DNA]</scope>
</reference>
<organism evidence="14 15">
    <name type="scientific">Dibothriocephalus latus</name>
    <name type="common">Fish tapeworm</name>
    <name type="synonym">Diphyllobothrium latum</name>
    <dbReference type="NCBI Taxonomy" id="60516"/>
    <lineage>
        <taxon>Eukaryota</taxon>
        <taxon>Metazoa</taxon>
        <taxon>Spiralia</taxon>
        <taxon>Lophotrochozoa</taxon>
        <taxon>Platyhelminthes</taxon>
        <taxon>Cestoda</taxon>
        <taxon>Eucestoda</taxon>
        <taxon>Diphyllobothriidea</taxon>
        <taxon>Diphyllobothriidae</taxon>
        <taxon>Dibothriocephalus</taxon>
    </lineage>
</organism>
<evidence type="ECO:0000256" key="9">
    <source>
        <dbReference type="ARBA" id="ARBA00023163"/>
    </source>
</evidence>
<comment type="similarity">
    <text evidence="2">Belongs to the SRY family.</text>
</comment>
<evidence type="ECO:0000259" key="13">
    <source>
        <dbReference type="PROSITE" id="PS50118"/>
    </source>
</evidence>